<gene>
    <name evidence="1" type="ORF">RND71_004265</name>
</gene>
<proteinExistence type="predicted"/>
<reference evidence="1" key="1">
    <citation type="submission" date="2023-12" db="EMBL/GenBank/DDBJ databases">
        <title>Genome assembly of Anisodus tanguticus.</title>
        <authorList>
            <person name="Wang Y.-J."/>
        </authorList>
    </citation>
    <scope>NUCLEOTIDE SEQUENCE</scope>
    <source>
        <strain evidence="1">KB-2021</strain>
        <tissue evidence="1">Leaf</tissue>
    </source>
</reference>
<sequence>MAGLQYKFFPTDFFFPVQKTVSGDNISKQNILIKTRNSDESLIDDSKSQGKIVISSNKTLKAISSSSLAFAPTQNRRKIKI</sequence>
<dbReference type="AlphaFoldDB" id="A0AAE1SW69"/>
<evidence type="ECO:0000313" key="2">
    <source>
        <dbReference type="Proteomes" id="UP001291623"/>
    </source>
</evidence>
<name>A0AAE1SW69_9SOLA</name>
<dbReference type="Proteomes" id="UP001291623">
    <property type="component" value="Unassembled WGS sequence"/>
</dbReference>
<dbReference type="EMBL" id="JAVYJV010000002">
    <property type="protein sequence ID" value="KAK4377969.1"/>
    <property type="molecule type" value="Genomic_DNA"/>
</dbReference>
<comment type="caution">
    <text evidence="1">The sequence shown here is derived from an EMBL/GenBank/DDBJ whole genome shotgun (WGS) entry which is preliminary data.</text>
</comment>
<accession>A0AAE1SW69</accession>
<organism evidence="1 2">
    <name type="scientific">Anisodus tanguticus</name>
    <dbReference type="NCBI Taxonomy" id="243964"/>
    <lineage>
        <taxon>Eukaryota</taxon>
        <taxon>Viridiplantae</taxon>
        <taxon>Streptophyta</taxon>
        <taxon>Embryophyta</taxon>
        <taxon>Tracheophyta</taxon>
        <taxon>Spermatophyta</taxon>
        <taxon>Magnoliopsida</taxon>
        <taxon>eudicotyledons</taxon>
        <taxon>Gunneridae</taxon>
        <taxon>Pentapetalae</taxon>
        <taxon>asterids</taxon>
        <taxon>lamiids</taxon>
        <taxon>Solanales</taxon>
        <taxon>Solanaceae</taxon>
        <taxon>Solanoideae</taxon>
        <taxon>Hyoscyameae</taxon>
        <taxon>Anisodus</taxon>
    </lineage>
</organism>
<keyword evidence="2" id="KW-1185">Reference proteome</keyword>
<dbReference type="PANTHER" id="PTHR38223">
    <property type="match status" value="1"/>
</dbReference>
<protein>
    <submittedName>
        <fullName evidence="1">Uncharacterized protein</fullName>
    </submittedName>
</protein>
<evidence type="ECO:0000313" key="1">
    <source>
        <dbReference type="EMBL" id="KAK4377969.1"/>
    </source>
</evidence>
<dbReference type="PANTHER" id="PTHR38223:SF5">
    <property type="match status" value="1"/>
</dbReference>